<keyword evidence="2" id="KW-1185">Reference proteome</keyword>
<proteinExistence type="predicted"/>
<dbReference type="RefSeq" id="WP_036158678.1">
    <property type="nucleotide sequence ID" value="NZ_AVCX01000001.1"/>
</dbReference>
<dbReference type="OrthoDB" id="2963823at2"/>
<dbReference type="EMBL" id="JPVP01000060">
    <property type="protein sequence ID" value="KGR81792.1"/>
    <property type="molecule type" value="Genomic_DNA"/>
</dbReference>
<gene>
    <name evidence="1" type="ORF">CD32_20905</name>
</gene>
<organism evidence="1 2">
    <name type="scientific">Lysinibacillus odysseyi 34hs-1 = NBRC 100172</name>
    <dbReference type="NCBI Taxonomy" id="1220589"/>
    <lineage>
        <taxon>Bacteria</taxon>
        <taxon>Bacillati</taxon>
        <taxon>Bacillota</taxon>
        <taxon>Bacilli</taxon>
        <taxon>Bacillales</taxon>
        <taxon>Bacillaceae</taxon>
        <taxon>Lysinibacillus</taxon>
    </lineage>
</organism>
<evidence type="ECO:0000313" key="2">
    <source>
        <dbReference type="Proteomes" id="UP000030437"/>
    </source>
</evidence>
<name>A0A0A3J441_9BACI</name>
<comment type="caution">
    <text evidence="1">The sequence shown here is derived from an EMBL/GenBank/DDBJ whole genome shotgun (WGS) entry which is preliminary data.</text>
</comment>
<sequence length="224" mass="25884">MFSFFRKKNCIEIGNFNKMLIAVLEKLPSEYSIYLKQIKEGILRDVFPVTGYVGNHFGFSYQREVIKKYEKKGEKDYSITGIKIFNGKISKDVQLAIFFSYGVIAGVSSDDEFILSDLDLNKINIGFMKVKERTMDGAVKRELLSFGMQSFNESEVFEVNVEERRMLHVRELSDGDFLAVEDGDFYLISISLNEVLKISSAHYKTMKMNLLNLTEEDIYSFIQE</sequence>
<dbReference type="AlphaFoldDB" id="A0A0A3J441"/>
<reference evidence="1 2" key="1">
    <citation type="submission" date="2014-02" db="EMBL/GenBank/DDBJ databases">
        <title>Draft genome sequence of Lysinibacillus odysseyi NBRC 100172.</title>
        <authorList>
            <person name="Zhang F."/>
            <person name="Wang G."/>
            <person name="Zhang L."/>
        </authorList>
    </citation>
    <scope>NUCLEOTIDE SEQUENCE [LARGE SCALE GENOMIC DNA]</scope>
    <source>
        <strain evidence="1 2">NBRC 100172</strain>
    </source>
</reference>
<dbReference type="Proteomes" id="UP000030437">
    <property type="component" value="Unassembled WGS sequence"/>
</dbReference>
<protein>
    <submittedName>
        <fullName evidence="1">Uncharacterized protein</fullName>
    </submittedName>
</protein>
<accession>A0A0A3J441</accession>
<dbReference type="eggNOG" id="ENOG503272Q">
    <property type="taxonomic scope" value="Bacteria"/>
</dbReference>
<evidence type="ECO:0000313" key="1">
    <source>
        <dbReference type="EMBL" id="KGR81792.1"/>
    </source>
</evidence>